<dbReference type="Proteomes" id="UP000887564">
    <property type="component" value="Unplaced"/>
</dbReference>
<keyword evidence="1" id="KW-1185">Reference proteome</keyword>
<protein>
    <submittedName>
        <fullName evidence="2">Uncharacterized protein</fullName>
    </submittedName>
</protein>
<reference evidence="2" key="1">
    <citation type="submission" date="2022-11" db="UniProtKB">
        <authorList>
            <consortium name="WormBaseParasite"/>
        </authorList>
    </citation>
    <scope>IDENTIFICATION</scope>
</reference>
<dbReference type="InterPro" id="IPR011009">
    <property type="entry name" value="Kinase-like_dom_sf"/>
</dbReference>
<evidence type="ECO:0000313" key="1">
    <source>
        <dbReference type="Proteomes" id="UP000887564"/>
    </source>
</evidence>
<accession>A0A914R8V4</accession>
<dbReference type="WBParaSite" id="PEQ_0000269801-mRNA-1">
    <property type="protein sequence ID" value="PEQ_0000269801-mRNA-1"/>
    <property type="gene ID" value="PEQ_0000269801"/>
</dbReference>
<sequence length="102" mass="11600">MAALIVKNTLNGLYKLRGRVDPIQLPINQGGVEEKNVDFIREYNYSFFLSPHPNIIDTYEGAYQTDDESAFFFVQEICPCSSLREAVETSQNGTDVFTIKKE</sequence>
<dbReference type="SUPFAM" id="SSF56112">
    <property type="entry name" value="Protein kinase-like (PK-like)"/>
    <property type="match status" value="1"/>
</dbReference>
<proteinExistence type="predicted"/>
<name>A0A914R8V4_PAREQ</name>
<evidence type="ECO:0000313" key="2">
    <source>
        <dbReference type="WBParaSite" id="PEQ_0000269801-mRNA-1"/>
    </source>
</evidence>
<dbReference type="AlphaFoldDB" id="A0A914R8V4"/>
<organism evidence="1 2">
    <name type="scientific">Parascaris equorum</name>
    <name type="common">Equine roundworm</name>
    <dbReference type="NCBI Taxonomy" id="6256"/>
    <lineage>
        <taxon>Eukaryota</taxon>
        <taxon>Metazoa</taxon>
        <taxon>Ecdysozoa</taxon>
        <taxon>Nematoda</taxon>
        <taxon>Chromadorea</taxon>
        <taxon>Rhabditida</taxon>
        <taxon>Spirurina</taxon>
        <taxon>Ascaridomorpha</taxon>
        <taxon>Ascaridoidea</taxon>
        <taxon>Ascarididae</taxon>
        <taxon>Parascaris</taxon>
    </lineage>
</organism>